<dbReference type="AlphaFoldDB" id="A0A6A5BK09"/>
<comment type="similarity">
    <text evidence="1 3">Belongs to the prefoldin subunit beta family.</text>
</comment>
<evidence type="ECO:0000256" key="3">
    <source>
        <dbReference type="PIRNR" id="PIRNR016477"/>
    </source>
</evidence>
<dbReference type="InterPro" id="IPR002777">
    <property type="entry name" value="PFD_beta-like"/>
</dbReference>
<protein>
    <recommendedName>
        <fullName evidence="3">Prefoldin subunit 4</fullName>
    </recommendedName>
</protein>
<gene>
    <name evidence="5" type="ORF">FDP41_002818</name>
</gene>
<accession>A0A6A5BK09</accession>
<dbReference type="GO" id="GO:0051082">
    <property type="term" value="F:unfolded protein binding"/>
    <property type="evidence" value="ECO:0007669"/>
    <property type="project" value="InterPro"/>
</dbReference>
<dbReference type="SUPFAM" id="SSF46579">
    <property type="entry name" value="Prefoldin"/>
    <property type="match status" value="1"/>
</dbReference>
<dbReference type="VEuPathDB" id="AmoebaDB:FDP41_002818"/>
<dbReference type="GO" id="GO:0016272">
    <property type="term" value="C:prefoldin complex"/>
    <property type="evidence" value="ECO:0007669"/>
    <property type="project" value="UniProtKB-UniRule"/>
</dbReference>
<dbReference type="VEuPathDB" id="AmoebaDB:NF0116940"/>
<organism evidence="5 6">
    <name type="scientific">Naegleria fowleri</name>
    <name type="common">Brain eating amoeba</name>
    <dbReference type="NCBI Taxonomy" id="5763"/>
    <lineage>
        <taxon>Eukaryota</taxon>
        <taxon>Discoba</taxon>
        <taxon>Heterolobosea</taxon>
        <taxon>Tetramitia</taxon>
        <taxon>Eutetramitia</taxon>
        <taxon>Vahlkampfiidae</taxon>
        <taxon>Naegleria</taxon>
    </lineage>
</organism>
<dbReference type="PANTHER" id="PTHR21100">
    <property type="entry name" value="PREFOLDIN SUBUNIT 4"/>
    <property type="match status" value="1"/>
</dbReference>
<dbReference type="GO" id="GO:0006457">
    <property type="term" value="P:protein folding"/>
    <property type="evidence" value="ECO:0007669"/>
    <property type="project" value="UniProtKB-UniRule"/>
</dbReference>
<sequence>MKKQASPSSTQEDNTYQVTWEDQKKINTFSRIIIRFNELEKEISDLKEEMNKLNDASDEIFISDNISYVVGELFVEVTSDQAEKLLEARKEQVKRDLKEKQREHKEIETKMKELKANLYAKFGSNINLEEKDK</sequence>
<evidence type="ECO:0000256" key="2">
    <source>
        <dbReference type="ARBA" id="ARBA00023186"/>
    </source>
</evidence>
<dbReference type="OrthoDB" id="10250441at2759"/>
<dbReference type="Proteomes" id="UP000444721">
    <property type="component" value="Unassembled WGS sequence"/>
</dbReference>
<dbReference type="VEuPathDB" id="AmoebaDB:NfTy_056320"/>
<dbReference type="EMBL" id="VFQX01000030">
    <property type="protein sequence ID" value="KAF0978303.1"/>
    <property type="molecule type" value="Genomic_DNA"/>
</dbReference>
<dbReference type="OMA" id="KFGRAIN"/>
<evidence type="ECO:0000313" key="5">
    <source>
        <dbReference type="EMBL" id="KAF0978303.1"/>
    </source>
</evidence>
<evidence type="ECO:0000256" key="1">
    <source>
        <dbReference type="ARBA" id="ARBA00008045"/>
    </source>
</evidence>
<dbReference type="RefSeq" id="XP_044563016.1">
    <property type="nucleotide sequence ID" value="XM_044706054.1"/>
</dbReference>
<keyword evidence="4" id="KW-0175">Coiled coil</keyword>
<comment type="caution">
    <text evidence="5">The sequence shown here is derived from an EMBL/GenBank/DDBJ whole genome shotgun (WGS) entry which is preliminary data.</text>
</comment>
<dbReference type="InterPro" id="IPR016661">
    <property type="entry name" value="PFDN4"/>
</dbReference>
<comment type="function">
    <text evidence="3">Binds specifically to cytosolic chaperonin (c-CPN) and transfers target proteins to it. Binds to nascent polypeptide chain and promotes folding in an environment in which there are many competing pathways for nonnative proteins.</text>
</comment>
<keyword evidence="2 3" id="KW-0143">Chaperone</keyword>
<dbReference type="PANTHER" id="PTHR21100:SF9">
    <property type="entry name" value="PREFOLDIN SUBUNIT 4"/>
    <property type="match status" value="1"/>
</dbReference>
<proteinExistence type="inferred from homology"/>
<feature type="coiled-coil region" evidence="4">
    <location>
        <begin position="83"/>
        <end position="117"/>
    </location>
</feature>
<dbReference type="GeneID" id="68110036"/>
<keyword evidence="6" id="KW-1185">Reference proteome</keyword>
<name>A0A6A5BK09_NAEFO</name>
<dbReference type="GO" id="GO:0005737">
    <property type="term" value="C:cytoplasm"/>
    <property type="evidence" value="ECO:0007669"/>
    <property type="project" value="TreeGrafter"/>
</dbReference>
<evidence type="ECO:0000256" key="4">
    <source>
        <dbReference type="SAM" id="Coils"/>
    </source>
</evidence>
<evidence type="ECO:0000313" key="6">
    <source>
        <dbReference type="Proteomes" id="UP000444721"/>
    </source>
</evidence>
<dbReference type="PIRSF" id="PIRSF016477">
    <property type="entry name" value="Prefoldin_subunit_4"/>
    <property type="match status" value="1"/>
</dbReference>
<reference evidence="5 6" key="1">
    <citation type="journal article" date="2019" name="Sci. Rep.">
        <title>Nanopore sequencing improves the draft genome of the human pathogenic amoeba Naegleria fowleri.</title>
        <authorList>
            <person name="Liechti N."/>
            <person name="Schurch N."/>
            <person name="Bruggmann R."/>
            <person name="Wittwer M."/>
        </authorList>
    </citation>
    <scope>NUCLEOTIDE SEQUENCE [LARGE SCALE GENOMIC DNA]</scope>
    <source>
        <strain evidence="5 6">ATCC 30894</strain>
    </source>
</reference>
<feature type="coiled-coil region" evidence="4">
    <location>
        <begin position="29"/>
        <end position="59"/>
    </location>
</feature>
<dbReference type="Pfam" id="PF01920">
    <property type="entry name" value="Prefoldin_2"/>
    <property type="match status" value="1"/>
</dbReference>
<comment type="subunit">
    <text evidence="3">Heterohexamer of two PFD-alpha type and four PFD-beta type subunits.</text>
</comment>